<keyword evidence="5" id="KW-1185">Reference proteome</keyword>
<evidence type="ECO:0000313" key="4">
    <source>
        <dbReference type="EMBL" id="PWR75313.1"/>
    </source>
</evidence>
<keyword evidence="1 2" id="KW-0597">Phosphoprotein</keyword>
<evidence type="ECO:0000313" key="5">
    <source>
        <dbReference type="Proteomes" id="UP000245934"/>
    </source>
</evidence>
<comment type="caution">
    <text evidence="4">The sequence shown here is derived from an EMBL/GenBank/DDBJ whole genome shotgun (WGS) entry which is preliminary data.</text>
</comment>
<dbReference type="PANTHER" id="PTHR44591">
    <property type="entry name" value="STRESS RESPONSE REGULATOR PROTEIN 1"/>
    <property type="match status" value="1"/>
</dbReference>
<dbReference type="RefSeq" id="WP_109940174.1">
    <property type="nucleotide sequence ID" value="NZ_CP176366.1"/>
</dbReference>
<feature type="modified residue" description="4-aspartylphosphate" evidence="2">
    <location>
        <position position="64"/>
    </location>
</feature>
<dbReference type="GO" id="GO:0000160">
    <property type="term" value="P:phosphorelay signal transduction system"/>
    <property type="evidence" value="ECO:0007669"/>
    <property type="project" value="InterPro"/>
</dbReference>
<dbReference type="SMART" id="SM00448">
    <property type="entry name" value="REC"/>
    <property type="match status" value="1"/>
</dbReference>
<organism evidence="4 5">
    <name type="scientific">Methanospirillum stamsii</name>
    <dbReference type="NCBI Taxonomy" id="1277351"/>
    <lineage>
        <taxon>Archaea</taxon>
        <taxon>Methanobacteriati</taxon>
        <taxon>Methanobacteriota</taxon>
        <taxon>Stenosarchaea group</taxon>
        <taxon>Methanomicrobia</taxon>
        <taxon>Methanomicrobiales</taxon>
        <taxon>Methanospirillaceae</taxon>
        <taxon>Methanospirillum</taxon>
    </lineage>
</organism>
<dbReference type="SUPFAM" id="SSF52172">
    <property type="entry name" value="CheY-like"/>
    <property type="match status" value="1"/>
</dbReference>
<dbReference type="AlphaFoldDB" id="A0A2V2NJ08"/>
<dbReference type="CDD" id="cd00156">
    <property type="entry name" value="REC"/>
    <property type="match status" value="1"/>
</dbReference>
<dbReference type="Proteomes" id="UP000245934">
    <property type="component" value="Unassembled WGS sequence"/>
</dbReference>
<dbReference type="PANTHER" id="PTHR44591:SF3">
    <property type="entry name" value="RESPONSE REGULATORY DOMAIN-CONTAINING PROTEIN"/>
    <property type="match status" value="1"/>
</dbReference>
<dbReference type="InterPro" id="IPR011006">
    <property type="entry name" value="CheY-like_superfamily"/>
</dbReference>
<evidence type="ECO:0000256" key="1">
    <source>
        <dbReference type="ARBA" id="ARBA00022553"/>
    </source>
</evidence>
<accession>A0A2V2NJ08</accession>
<evidence type="ECO:0000256" key="2">
    <source>
        <dbReference type="PROSITE-ProRule" id="PRU00169"/>
    </source>
</evidence>
<dbReference type="PROSITE" id="PS50110">
    <property type="entry name" value="RESPONSE_REGULATORY"/>
    <property type="match status" value="1"/>
</dbReference>
<proteinExistence type="predicted"/>
<dbReference type="Gene3D" id="3.40.50.2300">
    <property type="match status" value="1"/>
</dbReference>
<name>A0A2V2NJ08_9EURY</name>
<evidence type="ECO:0000259" key="3">
    <source>
        <dbReference type="PROSITE" id="PS50110"/>
    </source>
</evidence>
<dbReference type="OrthoDB" id="9652at2157"/>
<dbReference type="InterPro" id="IPR001789">
    <property type="entry name" value="Sig_transdc_resp-reg_receiver"/>
</dbReference>
<dbReference type="InterPro" id="IPR050595">
    <property type="entry name" value="Bact_response_regulator"/>
</dbReference>
<dbReference type="EMBL" id="QGMZ01000011">
    <property type="protein sequence ID" value="PWR75313.1"/>
    <property type="molecule type" value="Genomic_DNA"/>
</dbReference>
<protein>
    <submittedName>
        <fullName evidence="4">Response regulator</fullName>
    </submittedName>
</protein>
<dbReference type="GeneID" id="97610763"/>
<dbReference type="Pfam" id="PF00072">
    <property type="entry name" value="Response_reg"/>
    <property type="match status" value="1"/>
</dbReference>
<gene>
    <name evidence="4" type="ORF">DLD82_05890</name>
</gene>
<reference evidence="4 5" key="1">
    <citation type="submission" date="2018-05" db="EMBL/GenBank/DDBJ databases">
        <title>Draft genome of Methanospirillum stamsii Pt1.</title>
        <authorList>
            <person name="Dueholm M.S."/>
            <person name="Nielsen P.H."/>
            <person name="Bakmann L.F."/>
            <person name="Otzen D.E."/>
        </authorList>
    </citation>
    <scope>NUCLEOTIDE SEQUENCE [LARGE SCALE GENOMIC DNA]</scope>
    <source>
        <strain evidence="4 5">Pt1</strain>
    </source>
</reference>
<sequence>MDPVQGKGMDTTISGLMVVDDDEDILFTVHSLFKKRPFPILLAHSGQECLDYLDNGFKGVILMDIMMPGMDGWDTIQNIVDKGQMQDLIISMFTAKDVPDTTLDHLKEYVFDYITKPFEPENLIALVDDYLTMLS</sequence>
<feature type="domain" description="Response regulatory" evidence="3">
    <location>
        <begin position="15"/>
        <end position="131"/>
    </location>
</feature>